<reference evidence="4 5" key="1">
    <citation type="submission" date="2019-01" db="EMBL/GenBank/DDBJ databases">
        <authorList>
            <person name="Deng T."/>
        </authorList>
    </citation>
    <scope>NUCLEOTIDE SEQUENCE [LARGE SCALE GENOMIC DNA]</scope>
    <source>
        <strain evidence="4 5">F8825</strain>
    </source>
</reference>
<sequence>MAHAKVSSLNLEGVLAFLVYGCIMLSPAVAPAPASAQQLPVLFDANERLPRPDLSTLLRLRFLTTTDFPPFNFADQTGRLAGFHVELAREICAELDIEAKCQIQAMPYADLEKALSEGQGEAVIAGVGVTTELRRRFSFSRPFMQLPARFVRNAGVDIPGGEVAGLAGRPVGVVTGTAHEAMLKAFFPDIRATGFTDRGAMLQALKEKKVDAVFADALQLSFWTAGEASGHCCTMMDGAYVSEKFLGEGLTIMLRQDEEVLTAAIDSALAAISRDGRLQEIYLRYFPNSLY</sequence>
<feature type="domain" description="Solute-binding protein family 3/N-terminal" evidence="3">
    <location>
        <begin position="59"/>
        <end position="289"/>
    </location>
</feature>
<keyword evidence="5" id="KW-1185">Reference proteome</keyword>
<dbReference type="EMBL" id="SDVB01000253">
    <property type="protein sequence ID" value="RYC10088.1"/>
    <property type="molecule type" value="Genomic_DNA"/>
</dbReference>
<dbReference type="InterPro" id="IPR001638">
    <property type="entry name" value="Solute-binding_3/MltF_N"/>
</dbReference>
<dbReference type="SMART" id="SM00062">
    <property type="entry name" value="PBPb"/>
    <property type="match status" value="1"/>
</dbReference>
<organism evidence="4 5">
    <name type="scientific">Ciceribacter ferrooxidans</name>
    <dbReference type="NCBI Taxonomy" id="2509717"/>
    <lineage>
        <taxon>Bacteria</taxon>
        <taxon>Pseudomonadati</taxon>
        <taxon>Pseudomonadota</taxon>
        <taxon>Alphaproteobacteria</taxon>
        <taxon>Hyphomicrobiales</taxon>
        <taxon>Rhizobiaceae</taxon>
        <taxon>Ciceribacter</taxon>
    </lineage>
</organism>
<evidence type="ECO:0000259" key="3">
    <source>
        <dbReference type="SMART" id="SM00062"/>
    </source>
</evidence>
<accession>A0A4Q2T097</accession>
<dbReference type="Gene3D" id="3.40.190.10">
    <property type="entry name" value="Periplasmic binding protein-like II"/>
    <property type="match status" value="2"/>
</dbReference>
<dbReference type="OrthoDB" id="9796586at2"/>
<proteinExistence type="predicted"/>
<evidence type="ECO:0000313" key="4">
    <source>
        <dbReference type="EMBL" id="RYC10088.1"/>
    </source>
</evidence>
<dbReference type="SUPFAM" id="SSF53850">
    <property type="entry name" value="Periplasmic binding protein-like II"/>
    <property type="match status" value="1"/>
</dbReference>
<evidence type="ECO:0000256" key="2">
    <source>
        <dbReference type="ARBA" id="ARBA00022729"/>
    </source>
</evidence>
<gene>
    <name evidence="4" type="ORF">EUU22_18625</name>
</gene>
<evidence type="ECO:0000313" key="5">
    <source>
        <dbReference type="Proteomes" id="UP000291088"/>
    </source>
</evidence>
<dbReference type="RefSeq" id="WP_129333480.1">
    <property type="nucleotide sequence ID" value="NZ_SDVB01000253.1"/>
</dbReference>
<comment type="subcellular location">
    <subcellularLocation>
        <location evidence="1">Periplasm</location>
    </subcellularLocation>
</comment>
<dbReference type="AlphaFoldDB" id="A0A4Q2T097"/>
<protein>
    <submittedName>
        <fullName evidence="4">Transporter substrate-binding domain-containing protein</fullName>
    </submittedName>
</protein>
<dbReference type="Pfam" id="PF00497">
    <property type="entry name" value="SBP_bac_3"/>
    <property type="match status" value="1"/>
</dbReference>
<dbReference type="PANTHER" id="PTHR35936:SF35">
    <property type="entry name" value="L-CYSTINE-BINDING PROTEIN TCYJ"/>
    <property type="match status" value="1"/>
</dbReference>
<name>A0A4Q2T097_9HYPH</name>
<comment type="caution">
    <text evidence="4">The sequence shown here is derived from an EMBL/GenBank/DDBJ whole genome shotgun (WGS) entry which is preliminary data.</text>
</comment>
<evidence type="ECO:0000256" key="1">
    <source>
        <dbReference type="ARBA" id="ARBA00004418"/>
    </source>
</evidence>
<dbReference type="GO" id="GO:0042597">
    <property type="term" value="C:periplasmic space"/>
    <property type="evidence" value="ECO:0007669"/>
    <property type="project" value="UniProtKB-SubCell"/>
</dbReference>
<dbReference type="PANTHER" id="PTHR35936">
    <property type="entry name" value="MEMBRANE-BOUND LYTIC MUREIN TRANSGLYCOSYLASE F"/>
    <property type="match status" value="1"/>
</dbReference>
<dbReference type="Proteomes" id="UP000291088">
    <property type="component" value="Unassembled WGS sequence"/>
</dbReference>
<keyword evidence="2" id="KW-0732">Signal</keyword>